<accession>A0A917YU13</accession>
<feature type="signal peptide" evidence="7">
    <location>
        <begin position="1"/>
        <end position="19"/>
    </location>
</feature>
<reference evidence="9" key="2">
    <citation type="submission" date="2020-09" db="EMBL/GenBank/DDBJ databases">
        <authorList>
            <person name="Sun Q."/>
            <person name="Zhou Y."/>
        </authorList>
    </citation>
    <scope>NUCLEOTIDE SEQUENCE</scope>
    <source>
        <strain evidence="9">CGMCC 1.7086</strain>
    </source>
</reference>
<evidence type="ECO:0000256" key="5">
    <source>
        <dbReference type="ARBA" id="ARBA00022801"/>
    </source>
</evidence>
<keyword evidence="3" id="KW-0479">Metal-binding</keyword>
<keyword evidence="4 7" id="KW-0732">Signal</keyword>
<proteinExistence type="predicted"/>
<evidence type="ECO:0000313" key="10">
    <source>
        <dbReference type="Proteomes" id="UP000606935"/>
    </source>
</evidence>
<evidence type="ECO:0000256" key="7">
    <source>
        <dbReference type="SAM" id="SignalP"/>
    </source>
</evidence>
<dbReference type="InterPro" id="IPR007484">
    <property type="entry name" value="Peptidase_M28"/>
</dbReference>
<comment type="caution">
    <text evidence="9">The sequence shown here is derived from an EMBL/GenBank/DDBJ whole genome shotgun (WGS) entry which is preliminary data.</text>
</comment>
<dbReference type="Proteomes" id="UP000606935">
    <property type="component" value="Unassembled WGS sequence"/>
</dbReference>
<dbReference type="GO" id="GO:0008235">
    <property type="term" value="F:metalloexopeptidase activity"/>
    <property type="evidence" value="ECO:0007669"/>
    <property type="project" value="InterPro"/>
</dbReference>
<evidence type="ECO:0000256" key="4">
    <source>
        <dbReference type="ARBA" id="ARBA00022729"/>
    </source>
</evidence>
<dbReference type="PANTHER" id="PTHR12147:SF56">
    <property type="entry name" value="AMINOPEPTIDASE YDR415C-RELATED"/>
    <property type="match status" value="1"/>
</dbReference>
<keyword evidence="1" id="KW-0031">Aminopeptidase</keyword>
<evidence type="ECO:0000256" key="6">
    <source>
        <dbReference type="ARBA" id="ARBA00022833"/>
    </source>
</evidence>
<dbReference type="GO" id="GO:0006508">
    <property type="term" value="P:proteolysis"/>
    <property type="evidence" value="ECO:0007669"/>
    <property type="project" value="UniProtKB-KW"/>
</dbReference>
<evidence type="ECO:0000313" key="9">
    <source>
        <dbReference type="EMBL" id="GGO64295.1"/>
    </source>
</evidence>
<keyword evidence="5" id="KW-0378">Hydrolase</keyword>
<dbReference type="InterPro" id="IPR045175">
    <property type="entry name" value="M28_fam"/>
</dbReference>
<dbReference type="Gene3D" id="3.40.630.10">
    <property type="entry name" value="Zn peptidases"/>
    <property type="match status" value="1"/>
</dbReference>
<dbReference type="EMBL" id="BMLS01000001">
    <property type="protein sequence ID" value="GGO64295.1"/>
    <property type="molecule type" value="Genomic_DNA"/>
</dbReference>
<keyword evidence="2" id="KW-0645">Protease</keyword>
<feature type="chain" id="PRO_5037173164" evidence="7">
    <location>
        <begin position="20"/>
        <end position="529"/>
    </location>
</feature>
<keyword evidence="6" id="KW-0862">Zinc</keyword>
<dbReference type="GO" id="GO:0004177">
    <property type="term" value="F:aminopeptidase activity"/>
    <property type="evidence" value="ECO:0007669"/>
    <property type="project" value="UniProtKB-KW"/>
</dbReference>
<reference evidence="9" key="1">
    <citation type="journal article" date="2014" name="Int. J. Syst. Evol. Microbiol.">
        <title>Complete genome sequence of Corynebacterium casei LMG S-19264T (=DSM 44701T), isolated from a smear-ripened cheese.</title>
        <authorList>
            <consortium name="US DOE Joint Genome Institute (JGI-PGF)"/>
            <person name="Walter F."/>
            <person name="Albersmeier A."/>
            <person name="Kalinowski J."/>
            <person name="Ruckert C."/>
        </authorList>
    </citation>
    <scope>NUCLEOTIDE SEQUENCE</scope>
    <source>
        <strain evidence="9">CGMCC 1.7086</strain>
    </source>
</reference>
<name>A0A917YU13_9ALTE</name>
<dbReference type="SUPFAM" id="SSF53187">
    <property type="entry name" value="Zn-dependent exopeptidases"/>
    <property type="match status" value="1"/>
</dbReference>
<organism evidence="9 10">
    <name type="scientific">Bowmanella pacifica</name>
    <dbReference type="NCBI Taxonomy" id="502051"/>
    <lineage>
        <taxon>Bacteria</taxon>
        <taxon>Pseudomonadati</taxon>
        <taxon>Pseudomonadota</taxon>
        <taxon>Gammaproteobacteria</taxon>
        <taxon>Alteromonadales</taxon>
        <taxon>Alteromonadaceae</taxon>
        <taxon>Bowmanella</taxon>
    </lineage>
</organism>
<evidence type="ECO:0000256" key="2">
    <source>
        <dbReference type="ARBA" id="ARBA00022670"/>
    </source>
</evidence>
<dbReference type="RefSeq" id="WP_188689388.1">
    <property type="nucleotide sequence ID" value="NZ_BMLS01000001.1"/>
</dbReference>
<dbReference type="Pfam" id="PF04389">
    <property type="entry name" value="Peptidase_M28"/>
    <property type="match status" value="1"/>
</dbReference>
<gene>
    <name evidence="9" type="ORF">GCM10010982_03350</name>
</gene>
<evidence type="ECO:0000259" key="8">
    <source>
        <dbReference type="Pfam" id="PF04389"/>
    </source>
</evidence>
<dbReference type="CDD" id="cd04821">
    <property type="entry name" value="PA_M28_1_2"/>
    <property type="match status" value="1"/>
</dbReference>
<dbReference type="GO" id="GO:0046872">
    <property type="term" value="F:metal ion binding"/>
    <property type="evidence" value="ECO:0007669"/>
    <property type="project" value="UniProtKB-KW"/>
</dbReference>
<feature type="domain" description="Peptidase M28" evidence="8">
    <location>
        <begin position="290"/>
        <end position="480"/>
    </location>
</feature>
<keyword evidence="10" id="KW-1185">Reference proteome</keyword>
<evidence type="ECO:0000256" key="1">
    <source>
        <dbReference type="ARBA" id="ARBA00022438"/>
    </source>
</evidence>
<dbReference type="PANTHER" id="PTHR12147">
    <property type="entry name" value="METALLOPEPTIDASE M28 FAMILY MEMBER"/>
    <property type="match status" value="1"/>
</dbReference>
<evidence type="ECO:0000256" key="3">
    <source>
        <dbReference type="ARBA" id="ARBA00022723"/>
    </source>
</evidence>
<dbReference type="AlphaFoldDB" id="A0A917YU13"/>
<protein>
    <submittedName>
        <fullName evidence="9">Peptidase M28</fullName>
    </submittedName>
</protein>
<sequence length="529" mass="58047">MKRTILPGCLCALAFSVFAADTPAGFSQTNYQTHVTELASDAFEGRAPMSAGEEKTVQYLVAQLKAMGIQPGYFGDYVQKVPMAGIAASQDMQLTLGEQVFKPGLDFVSRTQQLAAKTQLLDSPVLFVGYGIDAPEFDWHDYRDLDVRGKTLLMLVNDPGYATQDEALFRGNAMTYYGRWTYKYEEAIRRGAAGVFIIHETGAAGYPWSVVESGATGTKFTLVDKDNNASELDAMGWIQTEATRRLFSSLGLDFDALKAAAAKPGFKALDLGIKANLLSKHWRQMGESRNVVGLIPGQKQADEYIVLSAHWDGFGKKVGVKGDSIFNAAVDNATGVAGVLELARMLTQSETPLSRSVLLAFFTAEETGLLGARAFAEKPPVATRQMVALLNIDSMNMTGKTDYVLQYGNGLQELEDWLAKAAGQQQRRIKLDANPQNGLFFRSDHFALAKHGVPGLLFMDLGDSDPDYIANRYHKPNDEVLPTWKYDGVEQDLNLIYNLVEKLANGSAWPAWKDGAEFKSVREADRANP</sequence>